<proteinExistence type="predicted"/>
<evidence type="ECO:0000313" key="2">
    <source>
        <dbReference type="EMBL" id="KAF8726877.1"/>
    </source>
</evidence>
<evidence type="ECO:0000313" key="3">
    <source>
        <dbReference type="Proteomes" id="UP000636709"/>
    </source>
</evidence>
<reference evidence="2" key="1">
    <citation type="submission" date="2020-07" db="EMBL/GenBank/DDBJ databases">
        <title>Genome sequence and genetic diversity analysis of an under-domesticated orphan crop, white fonio (Digitaria exilis).</title>
        <authorList>
            <person name="Bennetzen J.L."/>
            <person name="Chen S."/>
            <person name="Ma X."/>
            <person name="Wang X."/>
            <person name="Yssel A.E.J."/>
            <person name="Chaluvadi S.R."/>
            <person name="Johnson M."/>
            <person name="Gangashetty P."/>
            <person name="Hamidou F."/>
            <person name="Sanogo M.D."/>
            <person name="Zwaenepoel A."/>
            <person name="Wallace J."/>
            <person name="Van De Peer Y."/>
            <person name="Van Deynze A."/>
        </authorList>
    </citation>
    <scope>NUCLEOTIDE SEQUENCE</scope>
    <source>
        <tissue evidence="2">Leaves</tissue>
    </source>
</reference>
<evidence type="ECO:0000256" key="1">
    <source>
        <dbReference type="SAM" id="MobiDB-lite"/>
    </source>
</evidence>
<name>A0A835F394_9POAL</name>
<sequence length="167" mass="17774">MDTPPSVPASANQSIPLFFGGSGSATPPPGAPTSLAPSPPAARLGCRSTGRRHVVAVYVSPCHSPTTHGGSPCRPPAEGSRKGRDELRKCAPDYALHVYAQRLLPPVNPPLARIHVGRRVHKISVLDICLANAERYVGYILVCRDDKGRGVLDDAHRPWIPKSVSPV</sequence>
<accession>A0A835F394</accession>
<organism evidence="2 3">
    <name type="scientific">Digitaria exilis</name>
    <dbReference type="NCBI Taxonomy" id="1010633"/>
    <lineage>
        <taxon>Eukaryota</taxon>
        <taxon>Viridiplantae</taxon>
        <taxon>Streptophyta</taxon>
        <taxon>Embryophyta</taxon>
        <taxon>Tracheophyta</taxon>
        <taxon>Spermatophyta</taxon>
        <taxon>Magnoliopsida</taxon>
        <taxon>Liliopsida</taxon>
        <taxon>Poales</taxon>
        <taxon>Poaceae</taxon>
        <taxon>PACMAD clade</taxon>
        <taxon>Panicoideae</taxon>
        <taxon>Panicodae</taxon>
        <taxon>Paniceae</taxon>
        <taxon>Anthephorinae</taxon>
        <taxon>Digitaria</taxon>
    </lineage>
</organism>
<dbReference type="AlphaFoldDB" id="A0A835F394"/>
<protein>
    <submittedName>
        <fullName evidence="2">Uncharacterized protein</fullName>
    </submittedName>
</protein>
<feature type="region of interest" description="Disordered" evidence="1">
    <location>
        <begin position="64"/>
        <end position="85"/>
    </location>
</feature>
<dbReference type="EMBL" id="JACEFO010001646">
    <property type="protein sequence ID" value="KAF8726877.1"/>
    <property type="molecule type" value="Genomic_DNA"/>
</dbReference>
<dbReference type="Proteomes" id="UP000636709">
    <property type="component" value="Unassembled WGS sequence"/>
</dbReference>
<gene>
    <name evidence="2" type="ORF">HU200_019357</name>
</gene>
<comment type="caution">
    <text evidence="2">The sequence shown here is derived from an EMBL/GenBank/DDBJ whole genome shotgun (WGS) entry which is preliminary data.</text>
</comment>
<keyword evidence="3" id="KW-1185">Reference proteome</keyword>
<feature type="region of interest" description="Disordered" evidence="1">
    <location>
        <begin position="1"/>
        <end position="44"/>
    </location>
</feature>